<keyword evidence="7 11" id="KW-0564">Palmitate</keyword>
<evidence type="ECO:0000256" key="11">
    <source>
        <dbReference type="HAMAP-Rule" id="MF_03199"/>
    </source>
</evidence>
<gene>
    <name evidence="11" type="primary">PFA4</name>
    <name evidence="15" type="ORF">K505DRAFT_318480</name>
</gene>
<name>A0A6A6WR89_9PLEO</name>
<evidence type="ECO:0000256" key="13">
    <source>
        <dbReference type="SAM" id="MobiDB-lite"/>
    </source>
</evidence>
<evidence type="ECO:0000256" key="3">
    <source>
        <dbReference type="ARBA" id="ARBA00022692"/>
    </source>
</evidence>
<evidence type="ECO:0000259" key="14">
    <source>
        <dbReference type="Pfam" id="PF01529"/>
    </source>
</evidence>
<evidence type="ECO:0000256" key="8">
    <source>
        <dbReference type="ARBA" id="ARBA00023288"/>
    </source>
</evidence>
<dbReference type="OrthoDB" id="331948at2759"/>
<keyword evidence="2 11" id="KW-0808">Transferase</keyword>
<sequence>MSLDFLAVPSVYALISFLSYTSQILFLYLEPYPLERKQLIRFNVLLVCLLISYTRSVFVDPGAVPQKKNGQEIEKEEGLEKKPGQPRKWCRKCDAAKAPRSHHCKACKRCVPKMDHHCPWTQNCVSHTTFPHFIRFLFYAVISMIYLSKFLWIRAAHLWANRDLPSYLGPNIFEMAHLFLLCVANFFTLFVLSILLIRNIWCLAVNTTTIEGWEIERHRTLVRRARHFGGFLEGPDGVQMRIQKQEFPYDIGIWKNFKQGMGTGNILSWFNPLARTPSISSGLAFEVNGFESPSLSWPPPDPDRLTRKMPKGMEGPEEAFTYRDAGLNPSEALAAFRKRQDADVVRRRKPFVQRVEAKLARKATSENLDGDLDDEEEEEEDIFGGVNGSKAEGNESGEEGWRNSEGERLKDFGVDEDVEFYDEQEDDLPLSQLLARKKKERVAAPQ</sequence>
<protein>
    <recommendedName>
        <fullName evidence="11">Palmitoyltransferase PFA4</fullName>
        <ecNumber evidence="11">2.3.1.225</ecNumber>
    </recommendedName>
    <alternativeName>
        <fullName evidence="11">Protein S-acyltransferase</fullName>
        <shortName evidence="11">PAT</shortName>
    </alternativeName>
    <alternativeName>
        <fullName evidence="11">Protein fatty acyltransferase 4</fullName>
    </alternativeName>
</protein>
<evidence type="ECO:0000256" key="10">
    <source>
        <dbReference type="ARBA" id="ARBA00048048"/>
    </source>
</evidence>
<dbReference type="PANTHER" id="PTHR12246">
    <property type="entry name" value="PALMITOYLTRANSFERASE ZDHHC16"/>
    <property type="match status" value="1"/>
</dbReference>
<dbReference type="GO" id="GO:0005789">
    <property type="term" value="C:endoplasmic reticulum membrane"/>
    <property type="evidence" value="ECO:0007669"/>
    <property type="project" value="UniProtKB-SubCell"/>
</dbReference>
<keyword evidence="8 11" id="KW-0449">Lipoprotein</keyword>
<proteinExistence type="inferred from homology"/>
<dbReference type="Pfam" id="PF01529">
    <property type="entry name" value="DHHC"/>
    <property type="match status" value="1"/>
</dbReference>
<evidence type="ECO:0000256" key="1">
    <source>
        <dbReference type="ARBA" id="ARBA00004141"/>
    </source>
</evidence>
<dbReference type="Proteomes" id="UP000799757">
    <property type="component" value="Unassembled WGS sequence"/>
</dbReference>
<feature type="active site" description="S-palmitoyl cysteine intermediate" evidence="11">
    <location>
        <position position="118"/>
    </location>
</feature>
<evidence type="ECO:0000256" key="9">
    <source>
        <dbReference type="ARBA" id="ARBA00023315"/>
    </source>
</evidence>
<evidence type="ECO:0000256" key="12">
    <source>
        <dbReference type="RuleBase" id="RU079119"/>
    </source>
</evidence>
<evidence type="ECO:0000313" key="15">
    <source>
        <dbReference type="EMBL" id="KAF2786431.1"/>
    </source>
</evidence>
<dbReference type="EC" id="2.3.1.225" evidence="11"/>
<accession>A0A6A6WR89</accession>
<evidence type="ECO:0000256" key="2">
    <source>
        <dbReference type="ARBA" id="ARBA00022679"/>
    </source>
</evidence>
<feature type="transmembrane region" description="Helical" evidence="11 12">
    <location>
        <begin position="176"/>
        <end position="197"/>
    </location>
</feature>
<feature type="compositionally biased region" description="Acidic residues" evidence="13">
    <location>
        <begin position="414"/>
        <end position="428"/>
    </location>
</feature>
<dbReference type="AlphaFoldDB" id="A0A6A6WR89"/>
<feature type="region of interest" description="Disordered" evidence="13">
    <location>
        <begin position="365"/>
        <end position="446"/>
    </location>
</feature>
<keyword evidence="4 11" id="KW-0256">Endoplasmic reticulum</keyword>
<comment type="subcellular location">
    <subcellularLocation>
        <location evidence="11">Endoplasmic reticulum membrane</location>
        <topology evidence="11">Multi-pass membrane protein</topology>
    </subcellularLocation>
    <subcellularLocation>
        <location evidence="1">Membrane</location>
        <topology evidence="1">Multi-pass membrane protein</topology>
    </subcellularLocation>
</comment>
<feature type="compositionally biased region" description="Basic and acidic residues" evidence="13">
    <location>
        <begin position="399"/>
        <end position="413"/>
    </location>
</feature>
<evidence type="ECO:0000256" key="7">
    <source>
        <dbReference type="ARBA" id="ARBA00023139"/>
    </source>
</evidence>
<dbReference type="InterPro" id="IPR001594">
    <property type="entry name" value="Palmitoyltrfase_DHHC"/>
</dbReference>
<dbReference type="EMBL" id="MU002468">
    <property type="protein sequence ID" value="KAF2786431.1"/>
    <property type="molecule type" value="Genomic_DNA"/>
</dbReference>
<evidence type="ECO:0000313" key="16">
    <source>
        <dbReference type="Proteomes" id="UP000799757"/>
    </source>
</evidence>
<feature type="domain" description="Palmitoyltransferase DHHC" evidence="14">
    <location>
        <begin position="86"/>
        <end position="214"/>
    </location>
</feature>
<organism evidence="15 16">
    <name type="scientific">Melanomma pulvis-pyrius CBS 109.77</name>
    <dbReference type="NCBI Taxonomy" id="1314802"/>
    <lineage>
        <taxon>Eukaryota</taxon>
        <taxon>Fungi</taxon>
        <taxon>Dikarya</taxon>
        <taxon>Ascomycota</taxon>
        <taxon>Pezizomycotina</taxon>
        <taxon>Dothideomycetes</taxon>
        <taxon>Pleosporomycetidae</taxon>
        <taxon>Pleosporales</taxon>
        <taxon>Melanommataceae</taxon>
        <taxon>Melanomma</taxon>
    </lineage>
</organism>
<comment type="similarity">
    <text evidence="11">Belongs to the DHHC palmitoyltransferase family. PFA4 subfamily.</text>
</comment>
<dbReference type="GO" id="GO:0019706">
    <property type="term" value="F:protein-cysteine S-palmitoyltransferase activity"/>
    <property type="evidence" value="ECO:0007669"/>
    <property type="project" value="UniProtKB-UniRule"/>
</dbReference>
<keyword evidence="6 11" id="KW-0472">Membrane</keyword>
<dbReference type="InterPro" id="IPR033682">
    <property type="entry name" value="PFA4"/>
</dbReference>
<comment type="domain">
    <text evidence="11 12">The DHHC domain is required for palmitoyltransferase activity.</text>
</comment>
<keyword evidence="16" id="KW-1185">Reference proteome</keyword>
<dbReference type="PROSITE" id="PS50216">
    <property type="entry name" value="DHHC"/>
    <property type="match status" value="1"/>
</dbReference>
<dbReference type="HAMAP" id="MF_03199">
    <property type="entry name" value="DHHC_PAT_PFA4"/>
    <property type="match status" value="1"/>
</dbReference>
<feature type="transmembrane region" description="Helical" evidence="11 12">
    <location>
        <begin position="40"/>
        <end position="58"/>
    </location>
</feature>
<evidence type="ECO:0000256" key="6">
    <source>
        <dbReference type="ARBA" id="ARBA00023136"/>
    </source>
</evidence>
<feature type="compositionally biased region" description="Acidic residues" evidence="13">
    <location>
        <begin position="368"/>
        <end position="382"/>
    </location>
</feature>
<keyword evidence="9 11" id="KW-0012">Acyltransferase</keyword>
<evidence type="ECO:0000256" key="5">
    <source>
        <dbReference type="ARBA" id="ARBA00022989"/>
    </source>
</evidence>
<comment type="function">
    <text evidence="11">Mediates the reversible addition of palmitate to target proteins, thereby regulating their membrane association and biological function.</text>
</comment>
<keyword evidence="5 11" id="KW-1133">Transmembrane helix</keyword>
<keyword evidence="3 11" id="KW-0812">Transmembrane</keyword>
<comment type="catalytic activity">
    <reaction evidence="10 11 12">
        <text>L-cysteinyl-[protein] + hexadecanoyl-CoA = S-hexadecanoyl-L-cysteinyl-[protein] + CoA</text>
        <dbReference type="Rhea" id="RHEA:36683"/>
        <dbReference type="Rhea" id="RHEA-COMP:10131"/>
        <dbReference type="Rhea" id="RHEA-COMP:11032"/>
        <dbReference type="ChEBI" id="CHEBI:29950"/>
        <dbReference type="ChEBI" id="CHEBI:57287"/>
        <dbReference type="ChEBI" id="CHEBI:57379"/>
        <dbReference type="ChEBI" id="CHEBI:74151"/>
        <dbReference type="EC" id="2.3.1.225"/>
    </reaction>
</comment>
<evidence type="ECO:0000256" key="4">
    <source>
        <dbReference type="ARBA" id="ARBA00022824"/>
    </source>
</evidence>
<feature type="transmembrane region" description="Helical" evidence="11 12">
    <location>
        <begin position="136"/>
        <end position="155"/>
    </location>
</feature>
<feature type="transmembrane region" description="Helical" evidence="11 12">
    <location>
        <begin position="6"/>
        <end position="28"/>
    </location>
</feature>
<dbReference type="InterPro" id="IPR039859">
    <property type="entry name" value="PFA4/ZDH16/20/ERF2-like"/>
</dbReference>
<reference evidence="15" key="1">
    <citation type="journal article" date="2020" name="Stud. Mycol.">
        <title>101 Dothideomycetes genomes: a test case for predicting lifestyles and emergence of pathogens.</title>
        <authorList>
            <person name="Haridas S."/>
            <person name="Albert R."/>
            <person name="Binder M."/>
            <person name="Bloem J."/>
            <person name="Labutti K."/>
            <person name="Salamov A."/>
            <person name="Andreopoulos B."/>
            <person name="Baker S."/>
            <person name="Barry K."/>
            <person name="Bills G."/>
            <person name="Bluhm B."/>
            <person name="Cannon C."/>
            <person name="Castanera R."/>
            <person name="Culley D."/>
            <person name="Daum C."/>
            <person name="Ezra D."/>
            <person name="Gonzalez J."/>
            <person name="Henrissat B."/>
            <person name="Kuo A."/>
            <person name="Liang C."/>
            <person name="Lipzen A."/>
            <person name="Lutzoni F."/>
            <person name="Magnuson J."/>
            <person name="Mondo S."/>
            <person name="Nolan M."/>
            <person name="Ohm R."/>
            <person name="Pangilinan J."/>
            <person name="Park H.-J."/>
            <person name="Ramirez L."/>
            <person name="Alfaro M."/>
            <person name="Sun H."/>
            <person name="Tritt A."/>
            <person name="Yoshinaga Y."/>
            <person name="Zwiers L.-H."/>
            <person name="Turgeon B."/>
            <person name="Goodwin S."/>
            <person name="Spatafora J."/>
            <person name="Crous P."/>
            <person name="Grigoriev I."/>
        </authorList>
    </citation>
    <scope>NUCLEOTIDE SEQUENCE</scope>
    <source>
        <strain evidence="15">CBS 109.77</strain>
    </source>
</reference>